<dbReference type="Gene3D" id="3.40.50.1000">
    <property type="entry name" value="HAD superfamily/HAD-like"/>
    <property type="match status" value="1"/>
</dbReference>
<dbReference type="Pfam" id="PF00702">
    <property type="entry name" value="Hydrolase"/>
    <property type="match status" value="1"/>
</dbReference>
<gene>
    <name evidence="2" type="ORF">B6F84_06000</name>
</gene>
<dbReference type="SFLD" id="SFLDG01129">
    <property type="entry name" value="C1.5:_HAD__Beta-PGM__Phosphata"/>
    <property type="match status" value="1"/>
</dbReference>
<evidence type="ECO:0000313" key="3">
    <source>
        <dbReference type="Proteomes" id="UP000193404"/>
    </source>
</evidence>
<evidence type="ECO:0000256" key="1">
    <source>
        <dbReference type="ARBA" id="ARBA00007958"/>
    </source>
</evidence>
<dbReference type="InterPro" id="IPR023214">
    <property type="entry name" value="HAD_sf"/>
</dbReference>
<dbReference type="PANTHER" id="PTHR46191:SF2">
    <property type="entry name" value="HALOACID DEHALOGENASE-LIKE HYDROLASE DOMAIN-CONTAINING PROTEIN 3"/>
    <property type="match status" value="1"/>
</dbReference>
<dbReference type="InterPro" id="IPR036412">
    <property type="entry name" value="HAD-like_sf"/>
</dbReference>
<evidence type="ECO:0000313" key="2">
    <source>
        <dbReference type="EMBL" id="ARM75634.1"/>
    </source>
</evidence>
<dbReference type="SUPFAM" id="SSF56784">
    <property type="entry name" value="HAD-like"/>
    <property type="match status" value="1"/>
</dbReference>
<dbReference type="SFLD" id="SFLDS00003">
    <property type="entry name" value="Haloacid_Dehalogenase"/>
    <property type="match status" value="1"/>
</dbReference>
<comment type="similarity">
    <text evidence="1">Belongs to the HAD-like hydrolase superfamily.</text>
</comment>
<dbReference type="InterPro" id="IPR006439">
    <property type="entry name" value="HAD-SF_hydro_IA"/>
</dbReference>
<dbReference type="InterPro" id="IPR051828">
    <property type="entry name" value="HAD-like_hydrolase_domain"/>
</dbReference>
<sequence length="216" mass="25301">MPIAISLDLTETIVGYRPRPYEYMLGIFKDFGYKITERQLFRAIAKIHGKINFANSEGLPTLNLYTLLYELGVHPCKKLIKYLSQGDKFHDYFVYEDSLEFLKKIKNKYRIFIITNSSSKVHKIVRELNLTNYIDKIVASCDLGIVKPNPKIFAYAKGQSNILFHIGDVYEVDYIGASRAFIKPILLDRFNFYPEIKQKAINFYDILRYMEINRLL</sequence>
<accession>A0A1W6JZK7</accession>
<dbReference type="NCBIfam" id="TIGR01549">
    <property type="entry name" value="HAD-SF-IA-v1"/>
    <property type="match status" value="1"/>
</dbReference>
<dbReference type="AlphaFoldDB" id="A0A1W6JZK7"/>
<dbReference type="Proteomes" id="UP000193404">
    <property type="component" value="Chromosome"/>
</dbReference>
<dbReference type="GeneID" id="41590454"/>
<proteinExistence type="inferred from homology"/>
<dbReference type="EMBL" id="CP020477">
    <property type="protein sequence ID" value="ARM75634.1"/>
    <property type="molecule type" value="Genomic_DNA"/>
</dbReference>
<reference evidence="2 3" key="1">
    <citation type="submission" date="2017-03" db="EMBL/GenBank/DDBJ databases">
        <title>Sulfur activation and transportation mechanism of thermophilic Archaea Acidianus manzaensis YN-25.</title>
        <authorList>
            <person name="Ma Y."/>
            <person name="Yang Y."/>
            <person name="Xia J."/>
        </authorList>
    </citation>
    <scope>NUCLEOTIDE SEQUENCE [LARGE SCALE GENOMIC DNA]</scope>
    <source>
        <strain evidence="2 3">YN-25</strain>
    </source>
</reference>
<dbReference type="RefSeq" id="WP_148691407.1">
    <property type="nucleotide sequence ID" value="NZ_CP020477.1"/>
</dbReference>
<dbReference type="KEGG" id="aman:B6F84_06000"/>
<dbReference type="OrthoDB" id="27736at2157"/>
<name>A0A1W6JZK7_9CREN</name>
<dbReference type="Gene3D" id="1.10.150.660">
    <property type="match status" value="1"/>
</dbReference>
<dbReference type="STRING" id="282676.B6F84_06000"/>
<dbReference type="PANTHER" id="PTHR46191">
    <property type="match status" value="1"/>
</dbReference>
<keyword evidence="3" id="KW-1185">Reference proteome</keyword>
<protein>
    <submittedName>
        <fullName evidence="2">2-haloalkanoic acid dehalogenase</fullName>
    </submittedName>
</protein>
<organism evidence="2 3">
    <name type="scientific">Acidianus manzaensis</name>
    <dbReference type="NCBI Taxonomy" id="282676"/>
    <lineage>
        <taxon>Archaea</taxon>
        <taxon>Thermoproteota</taxon>
        <taxon>Thermoprotei</taxon>
        <taxon>Sulfolobales</taxon>
        <taxon>Sulfolobaceae</taxon>
        <taxon>Acidianus</taxon>
    </lineage>
</organism>